<dbReference type="AlphaFoldDB" id="A0A1E5PFM6"/>
<feature type="region of interest" description="Disordered" evidence="1">
    <location>
        <begin position="1"/>
        <end position="26"/>
    </location>
</feature>
<protein>
    <submittedName>
        <fullName evidence="2">Uncharacterized protein</fullName>
    </submittedName>
</protein>
<reference evidence="2 3" key="1">
    <citation type="submission" date="2016-08" db="EMBL/GenBank/DDBJ databases">
        <title>Complete genome sequence of Streptomyces agglomeratus strain 6-3-2, a novel anti-MRSA actinomycete isolated from Wuli of Tebit, China.</title>
        <authorList>
            <person name="Chen X."/>
        </authorList>
    </citation>
    <scope>NUCLEOTIDE SEQUENCE [LARGE SCALE GENOMIC DNA]</scope>
    <source>
        <strain evidence="2 3">6-3-2</strain>
    </source>
</reference>
<feature type="region of interest" description="Disordered" evidence="1">
    <location>
        <begin position="44"/>
        <end position="63"/>
    </location>
</feature>
<evidence type="ECO:0000313" key="3">
    <source>
        <dbReference type="Proteomes" id="UP000095759"/>
    </source>
</evidence>
<keyword evidence="3" id="KW-1185">Reference proteome</keyword>
<comment type="caution">
    <text evidence="2">The sequence shown here is derived from an EMBL/GenBank/DDBJ whole genome shotgun (WGS) entry which is preliminary data.</text>
</comment>
<dbReference type="EMBL" id="MEHJ01000001">
    <property type="protein sequence ID" value="OEJ28295.1"/>
    <property type="molecule type" value="Genomic_DNA"/>
</dbReference>
<proteinExistence type="predicted"/>
<dbReference type="Proteomes" id="UP000095759">
    <property type="component" value="Unassembled WGS sequence"/>
</dbReference>
<organism evidence="2 3">
    <name type="scientific">Streptomyces agglomeratus</name>
    <dbReference type="NCBI Taxonomy" id="285458"/>
    <lineage>
        <taxon>Bacteria</taxon>
        <taxon>Bacillati</taxon>
        <taxon>Actinomycetota</taxon>
        <taxon>Actinomycetes</taxon>
        <taxon>Kitasatosporales</taxon>
        <taxon>Streptomycetaceae</taxon>
        <taxon>Streptomyces</taxon>
    </lineage>
</organism>
<evidence type="ECO:0000256" key="1">
    <source>
        <dbReference type="SAM" id="MobiDB-lite"/>
    </source>
</evidence>
<name>A0A1E5PFM6_9ACTN</name>
<sequence length="63" mass="6506">MRHGTAGRAGRAATGAARPTATAYRLPGERRAAPALLHPGLPVADVVYRPLDTAPPHRTRGAG</sequence>
<evidence type="ECO:0000313" key="2">
    <source>
        <dbReference type="EMBL" id="OEJ28295.1"/>
    </source>
</evidence>
<gene>
    <name evidence="2" type="ORF">AS594_31245</name>
</gene>
<accession>A0A1E5PFM6</accession>
<feature type="compositionally biased region" description="Low complexity" evidence="1">
    <location>
        <begin position="1"/>
        <end position="23"/>
    </location>
</feature>